<dbReference type="EMBL" id="CP093351">
    <property type="protein sequence ID" value="WOH14375.1"/>
    <property type="molecule type" value="Genomic_DNA"/>
</dbReference>
<dbReference type="AlphaFoldDB" id="A0A175YE86"/>
<sequence>MAHCIRVRHPTSVDAGFPRTRDGVVRKYPKKLETNFLEDMSLLNISSQEEEVPGQKTNRVVDRNNETTLLENMSMLDISEEDRNLQS</sequence>
<keyword evidence="2" id="KW-1185">Reference proteome</keyword>
<reference evidence="1" key="2">
    <citation type="submission" date="2022-03" db="EMBL/GenBank/DDBJ databases">
        <title>Draft title - Genomic analysis of global carrot germplasm unveils the trajectory of domestication and the origin of high carotenoid orange carrot.</title>
        <authorList>
            <person name="Iorizzo M."/>
            <person name="Ellison S."/>
            <person name="Senalik D."/>
            <person name="Macko-Podgorni A."/>
            <person name="Grzebelus D."/>
            <person name="Bostan H."/>
            <person name="Rolling W."/>
            <person name="Curaba J."/>
            <person name="Simon P."/>
        </authorList>
    </citation>
    <scope>NUCLEOTIDE SEQUENCE</scope>
    <source>
        <tissue evidence="1">Leaf</tissue>
    </source>
</reference>
<organism evidence="1 2">
    <name type="scientific">Daucus carota subsp. sativus</name>
    <name type="common">Carrot</name>
    <dbReference type="NCBI Taxonomy" id="79200"/>
    <lineage>
        <taxon>Eukaryota</taxon>
        <taxon>Viridiplantae</taxon>
        <taxon>Streptophyta</taxon>
        <taxon>Embryophyta</taxon>
        <taxon>Tracheophyta</taxon>
        <taxon>Spermatophyta</taxon>
        <taxon>Magnoliopsida</taxon>
        <taxon>eudicotyledons</taxon>
        <taxon>Gunneridae</taxon>
        <taxon>Pentapetalae</taxon>
        <taxon>asterids</taxon>
        <taxon>campanulids</taxon>
        <taxon>Apiales</taxon>
        <taxon>Apiaceae</taxon>
        <taxon>Apioideae</taxon>
        <taxon>Scandiceae</taxon>
        <taxon>Daucinae</taxon>
        <taxon>Daucus</taxon>
        <taxon>Daucus sect. Daucus</taxon>
    </lineage>
</organism>
<reference evidence="1" key="1">
    <citation type="journal article" date="2016" name="Nat. Genet.">
        <title>A high-quality carrot genome assembly provides new insights into carotenoid accumulation and asterid genome evolution.</title>
        <authorList>
            <person name="Iorizzo M."/>
            <person name="Ellison S."/>
            <person name="Senalik D."/>
            <person name="Zeng P."/>
            <person name="Satapoomin P."/>
            <person name="Huang J."/>
            <person name="Bowman M."/>
            <person name="Iovene M."/>
            <person name="Sanseverino W."/>
            <person name="Cavagnaro P."/>
            <person name="Yildiz M."/>
            <person name="Macko-Podgorni A."/>
            <person name="Moranska E."/>
            <person name="Grzebelus E."/>
            <person name="Grzebelus D."/>
            <person name="Ashrafi H."/>
            <person name="Zheng Z."/>
            <person name="Cheng S."/>
            <person name="Spooner D."/>
            <person name="Van Deynze A."/>
            <person name="Simon P."/>
        </authorList>
    </citation>
    <scope>NUCLEOTIDE SEQUENCE</scope>
    <source>
        <tissue evidence="1">Leaf</tissue>
    </source>
</reference>
<proteinExistence type="predicted"/>
<evidence type="ECO:0000313" key="1">
    <source>
        <dbReference type="EMBL" id="WOH14375.1"/>
    </source>
</evidence>
<gene>
    <name evidence="1" type="ORF">DCAR_0933894</name>
</gene>
<dbReference type="Proteomes" id="UP000077755">
    <property type="component" value="Chromosome 9"/>
</dbReference>
<protein>
    <submittedName>
        <fullName evidence="1">Uncharacterized protein</fullName>
    </submittedName>
</protein>
<evidence type="ECO:0000313" key="2">
    <source>
        <dbReference type="Proteomes" id="UP000077755"/>
    </source>
</evidence>
<accession>A0A175YE86</accession>
<name>A0A175YE86_DAUCS</name>
<dbReference type="Gramene" id="KZM81805">
    <property type="protein sequence ID" value="KZM81805"/>
    <property type="gene ID" value="DCAR_029418"/>
</dbReference>